<name>A0A8T0X4H1_PANVG</name>
<evidence type="ECO:0000313" key="1">
    <source>
        <dbReference type="EMBL" id="KAG2656621.1"/>
    </source>
</evidence>
<organism evidence="1 2">
    <name type="scientific">Panicum virgatum</name>
    <name type="common">Blackwell switchgrass</name>
    <dbReference type="NCBI Taxonomy" id="38727"/>
    <lineage>
        <taxon>Eukaryota</taxon>
        <taxon>Viridiplantae</taxon>
        <taxon>Streptophyta</taxon>
        <taxon>Embryophyta</taxon>
        <taxon>Tracheophyta</taxon>
        <taxon>Spermatophyta</taxon>
        <taxon>Magnoliopsida</taxon>
        <taxon>Liliopsida</taxon>
        <taxon>Poales</taxon>
        <taxon>Poaceae</taxon>
        <taxon>PACMAD clade</taxon>
        <taxon>Panicoideae</taxon>
        <taxon>Panicodae</taxon>
        <taxon>Paniceae</taxon>
        <taxon>Panicinae</taxon>
        <taxon>Panicum</taxon>
        <taxon>Panicum sect. Hiantes</taxon>
    </lineage>
</organism>
<sequence length="102" mass="11669">MIYKHISTIFQVYDDTGFDGAGDTRATRHKGGCAPKPLLRCFLAGTLNPRQLLPEKHLVILHLLKRISSFPSNLLFFRIWMECIFHGSILLLEPRNQFVDDG</sequence>
<protein>
    <submittedName>
        <fullName evidence="1">Uncharacterized protein</fullName>
    </submittedName>
</protein>
<proteinExistence type="predicted"/>
<dbReference type="Proteomes" id="UP000823388">
    <property type="component" value="Chromosome 1K"/>
</dbReference>
<keyword evidence="2" id="KW-1185">Reference proteome</keyword>
<dbReference type="AlphaFoldDB" id="A0A8T0X4H1"/>
<gene>
    <name evidence="1" type="ORF">PVAP13_1KG098777</name>
</gene>
<comment type="caution">
    <text evidence="1">The sequence shown here is derived from an EMBL/GenBank/DDBJ whole genome shotgun (WGS) entry which is preliminary data.</text>
</comment>
<reference evidence="1" key="1">
    <citation type="submission" date="2020-05" db="EMBL/GenBank/DDBJ databases">
        <title>WGS assembly of Panicum virgatum.</title>
        <authorList>
            <person name="Lovell J.T."/>
            <person name="Jenkins J."/>
            <person name="Shu S."/>
            <person name="Juenger T.E."/>
            <person name="Schmutz J."/>
        </authorList>
    </citation>
    <scope>NUCLEOTIDE SEQUENCE</scope>
    <source>
        <strain evidence="1">AP13</strain>
    </source>
</reference>
<evidence type="ECO:0000313" key="2">
    <source>
        <dbReference type="Proteomes" id="UP000823388"/>
    </source>
</evidence>
<dbReference type="EMBL" id="CM029037">
    <property type="protein sequence ID" value="KAG2656623.1"/>
    <property type="molecule type" value="Genomic_DNA"/>
</dbReference>
<dbReference type="EMBL" id="CM029037">
    <property type="protein sequence ID" value="KAG2656622.1"/>
    <property type="molecule type" value="Genomic_DNA"/>
</dbReference>
<dbReference type="EMBL" id="CM029037">
    <property type="protein sequence ID" value="KAG2656621.1"/>
    <property type="molecule type" value="Genomic_DNA"/>
</dbReference>
<accession>A0A8T0X4H1</accession>